<organism evidence="1 2">
    <name type="scientific">Peronosclerospora sorghi</name>
    <dbReference type="NCBI Taxonomy" id="230839"/>
    <lineage>
        <taxon>Eukaryota</taxon>
        <taxon>Sar</taxon>
        <taxon>Stramenopiles</taxon>
        <taxon>Oomycota</taxon>
        <taxon>Peronosporomycetes</taxon>
        <taxon>Peronosporales</taxon>
        <taxon>Peronosporaceae</taxon>
        <taxon>Peronosclerospora</taxon>
    </lineage>
</organism>
<sequence>MAAADRLTNFDDGGEDEVHDNQDVGENRQNMRDQVDDGHGEDESVSANFGSEVDPTDEGSVADATEVGEDNKEDGKTGPPGHPRLASHSDAAPAGGGFFNLPPPVSKPSGAPPAPALANGYGAKPMGVVHRPVPDRQRSSSSISSSATPSLDLFGGMAVKAPLAASSGHGGTTERYASQPPWPPSGAPPPGSHALGARPHLFSGLDVAPAVSTAGASRDASRVPSSLPATGAARGSYDAASSFASSPSVVSHSSRTLSPTMAHASRPTSSLARASASSKKKKKTKTFRPGFGRQLSDESAAALQRGELNEDELKQQQDTDDARGLPPGGPHPTDLAHLLPPTSSVLQGLTLHAAPRASESSVLAGLHVHALPASSSSSSSSTPPRVDPPDVGPVSMEKNPPLRPLAPAVPATRDTIASPPRSDAKAATQDKAPTTPPPDPLLATVHAFETQLAAFCTLRGQHATDERELRARRAQLEAQVQHAHVELHDMEAQQQHACRVEDFETAEALNAALRRVQHGTTRSTNALEHVTRDLDALHTSQARAFDAYVARTRTLVHELQELVTADVHERTVVHNESTLYDLNQGEQLAHDAATLDAKRQEVAMEEDDVASEHATLETTIADECRAAQDELERLVDAKQAVDEQLAALEQQVAQCRAERATLDKAMDAAHHEIARVRERFAPALARVAAREQTIQSTRAEVEQQTAQLARRRTLVEDKVAAMQRQKAALDERVATDEAALAIAKTLVHVLEAQATRRQDAHERACAQMEALQTVRDAYTQAEHKVETLVRHVERLERARTEQAQAVTDADALLPRYAREKEAAVAERKFQDAARIAQAMKTLEKERGRAEAMVEGVEMELGDVRGQLEASRDTWTKAREARDEQERVWGVREWRALRIEARALERALSEMKDARKGPMRAAAVRVVEAEYEACMEQVKALEKKYNVKEDEQDVRQEAEEGADGCRAVGSETRSRVAGGVHLSGTCSSLERTSVEEQGGTETVAGDETTTKSMFAGLVLSATTGVEEETVSEKEARESEAEARDALVADAETSDHALMADSETNDALAVDSDTIEALVAEAETTNALAADSETNDALAADSETNDALAADSETNDAHAADSDTRDALGTDSDPTNALGADSDTRDALAADSETDDAVGADTDTGDALAADSETTDGFAAGAEANNAVVADLETVDALEDKAETTDALVVESELSDALGADSKTTNALVDMADPADAPVDEADTTDALMAEEDTTYALMTEEHTTETLVAELETKDSLVVEGNDAERETKDALVVEPERADALVVEKETTDALVVEIETTHAPVVESETIETHADEPEITETHVVETDDLFGGLQLSSHAVAKPTVEALTDASSDMFGGLTLSRCSDGSSLSANAVNELGDQEVPADALPDNVEVESHTALAADSTETQVDDDVAAHIETESMDKGLSSHEDTCGAQSDADALQVSDAHA</sequence>
<reference evidence="1 2" key="1">
    <citation type="journal article" date="2022" name="bioRxiv">
        <title>The genome of the oomycete Peronosclerospora sorghi, a cosmopolitan pathogen of maize and sorghum, is inflated with dispersed pseudogenes.</title>
        <authorList>
            <person name="Fletcher K."/>
            <person name="Martin F."/>
            <person name="Isakeit T."/>
            <person name="Cavanaugh K."/>
            <person name="Magill C."/>
            <person name="Michelmore R."/>
        </authorList>
    </citation>
    <scope>NUCLEOTIDE SEQUENCE [LARGE SCALE GENOMIC DNA]</scope>
    <source>
        <strain evidence="1">P6</strain>
    </source>
</reference>
<keyword evidence="2" id="KW-1185">Reference proteome</keyword>
<comment type="caution">
    <text evidence="1">The sequence shown here is derived from an EMBL/GenBank/DDBJ whole genome shotgun (WGS) entry which is preliminary data.</text>
</comment>
<gene>
    <name evidence="1" type="ORF">PsorP6_015182</name>
</gene>
<name>A0ACC0VSK0_9STRA</name>
<dbReference type="EMBL" id="CM047586">
    <property type="protein sequence ID" value="KAI9909315.1"/>
    <property type="molecule type" value="Genomic_DNA"/>
</dbReference>
<proteinExistence type="predicted"/>
<dbReference type="Proteomes" id="UP001163321">
    <property type="component" value="Chromosome 7"/>
</dbReference>
<protein>
    <submittedName>
        <fullName evidence="1">Uncharacterized protein</fullName>
    </submittedName>
</protein>
<accession>A0ACC0VSK0</accession>
<evidence type="ECO:0000313" key="1">
    <source>
        <dbReference type="EMBL" id="KAI9909315.1"/>
    </source>
</evidence>
<evidence type="ECO:0000313" key="2">
    <source>
        <dbReference type="Proteomes" id="UP001163321"/>
    </source>
</evidence>